<gene>
    <name evidence="1" type="ORF">EDI28_21585</name>
</gene>
<comment type="caution">
    <text evidence="1">The sequence shown here is derived from an EMBL/GenBank/DDBJ whole genome shotgun (WGS) entry which is preliminary data.</text>
</comment>
<sequence>MEEVLRHYLQQNGYYVVRGVPFKYKGFDVTDIDLWLYARTSSMSREISIVDIKNKKTPQAIERIFWIKGLKDCIGADKAIIATTDRRKEVTDFGKSHGVFVLDGDFLSRLRNKENSDRLTDEEFDLLFKNYKFEKLNGDWKNRISKSKALLLDGLGFNSSLSWLEQAAFFSEQVFIGTKHTDLSARCFYLLCSFIAIAVDYILKDYAFLTVDLRTKRLAEGFTFGDKGTEAFDNNLKNATKLISAYHDNGKAISAKIQKAIDEQLSSLDSGSLAVFFSKPDVAKNLFIVANELEALAYNNNFVTHTEKSLEVRAFIGCILDYLGHDRVKFNQALSPHSKSSKNIQKEMPI</sequence>
<evidence type="ECO:0000313" key="2">
    <source>
        <dbReference type="Proteomes" id="UP000287563"/>
    </source>
</evidence>
<proteinExistence type="predicted"/>
<name>A0A3S3RYJ4_9GAMM</name>
<reference evidence="1 2" key="1">
    <citation type="submission" date="2018-11" db="EMBL/GenBank/DDBJ databases">
        <title>Photobacterium sp. BEI247 sp. nov., a marine bacterium isolated from Yongle Blue Hole in the South China Sea.</title>
        <authorList>
            <person name="Wang X."/>
        </authorList>
    </citation>
    <scope>NUCLEOTIDE SEQUENCE [LARGE SCALE GENOMIC DNA]</scope>
    <source>
        <strain evidence="2">BEI247</strain>
    </source>
</reference>
<organism evidence="1 2">
    <name type="scientific">Photobacterium chitinilyticum</name>
    <dbReference type="NCBI Taxonomy" id="2485123"/>
    <lineage>
        <taxon>Bacteria</taxon>
        <taxon>Pseudomonadati</taxon>
        <taxon>Pseudomonadota</taxon>
        <taxon>Gammaproteobacteria</taxon>
        <taxon>Vibrionales</taxon>
        <taxon>Vibrionaceae</taxon>
        <taxon>Photobacterium</taxon>
    </lineage>
</organism>
<evidence type="ECO:0000313" key="1">
    <source>
        <dbReference type="EMBL" id="RWX53513.1"/>
    </source>
</evidence>
<dbReference type="Proteomes" id="UP000287563">
    <property type="component" value="Unassembled WGS sequence"/>
</dbReference>
<dbReference type="InterPro" id="IPR011335">
    <property type="entry name" value="Restrct_endonuc-II-like"/>
</dbReference>
<dbReference type="OrthoDB" id="1437692at2"/>
<keyword evidence="2" id="KW-1185">Reference proteome</keyword>
<dbReference type="EMBL" id="RJLM01000014">
    <property type="protein sequence ID" value="RWX53513.1"/>
    <property type="molecule type" value="Genomic_DNA"/>
</dbReference>
<dbReference type="SUPFAM" id="SSF52980">
    <property type="entry name" value="Restriction endonuclease-like"/>
    <property type="match status" value="1"/>
</dbReference>
<dbReference type="AlphaFoldDB" id="A0A3S3RYJ4"/>
<protein>
    <submittedName>
        <fullName evidence="1">Uncharacterized protein</fullName>
    </submittedName>
</protein>
<accession>A0A3S3RYJ4</accession>